<keyword evidence="2" id="KW-1185">Reference proteome</keyword>
<dbReference type="Proteomes" id="UP000033423">
    <property type="component" value="Unassembled WGS sequence"/>
</dbReference>
<sequence length="354" mass="38548">MQDKISGTVVVIYDACDSGSFLPFLIPPEGNKGKKRVVVTSTQYGEKAFSLYNGTISFSEYFWGQINAGAKLYNAFTSASDGISYSFTNQTPQLDDNGNGIGNETNIEGNIAETYTIGKGIVAGADIPVVGSVPEPQKLTATPSALLWAKITSSVNIKKVWAVIRPPDFKTGSTSDPVTNMPDIELTYNKSTNRYEGTYNRFTEKGTYNIAVFAMDDKDNVSLPKTATVEQKVSTSTNPIVEITANGGHNDLYIYTTDTVNIDIKLTPGGKIGVDAQWWLYVYTNFGTYYADLASGWIPGYAATYQGALTDLSSTRVFIAQGWLPAGNYLFVFEVKTTDGESYRDSVAVNVFNK</sequence>
<reference evidence="1 2" key="1">
    <citation type="submission" date="2015-02" db="EMBL/GenBank/DDBJ databases">
        <title>Single-cell genomics of uncultivated deep-branching MTB reveals a conserved set of magnetosome genes.</title>
        <authorList>
            <person name="Kolinko S."/>
            <person name="Richter M."/>
            <person name="Glockner F.O."/>
            <person name="Brachmann A."/>
            <person name="Schuler D."/>
        </authorList>
    </citation>
    <scope>NUCLEOTIDE SEQUENCE [LARGE SCALE GENOMIC DNA]</scope>
    <source>
        <strain evidence="1">TM-1</strain>
    </source>
</reference>
<protein>
    <submittedName>
        <fullName evidence="1">Uncharacterized protein</fullName>
    </submittedName>
</protein>
<proteinExistence type="predicted"/>
<comment type="caution">
    <text evidence="1">The sequence shown here is derived from an EMBL/GenBank/DDBJ whole genome shotgun (WGS) entry which is preliminary data.</text>
</comment>
<dbReference type="AlphaFoldDB" id="A0A0F3H0F7"/>
<evidence type="ECO:0000313" key="1">
    <source>
        <dbReference type="EMBL" id="KJU87704.1"/>
    </source>
</evidence>
<gene>
    <name evidence="1" type="ORF">MBAV_000101</name>
</gene>
<name>A0A0F3H0F7_9BACT</name>
<dbReference type="EMBL" id="LACI01000045">
    <property type="protein sequence ID" value="KJU87704.1"/>
    <property type="molecule type" value="Genomic_DNA"/>
</dbReference>
<accession>A0A0F3H0F7</accession>
<evidence type="ECO:0000313" key="2">
    <source>
        <dbReference type="Proteomes" id="UP000033423"/>
    </source>
</evidence>
<organism evidence="1 2">
    <name type="scientific">Candidatus Magnetobacterium bavaricum</name>
    <dbReference type="NCBI Taxonomy" id="29290"/>
    <lineage>
        <taxon>Bacteria</taxon>
        <taxon>Pseudomonadati</taxon>
        <taxon>Nitrospirota</taxon>
        <taxon>Thermodesulfovibrionia</taxon>
        <taxon>Thermodesulfovibrionales</taxon>
        <taxon>Candidatus Magnetobacteriaceae</taxon>
        <taxon>Candidatus Magnetobacterium</taxon>
    </lineage>
</organism>